<dbReference type="PROSITE" id="PS51733">
    <property type="entry name" value="BPL_LPL_CATALYTIC"/>
    <property type="match status" value="1"/>
</dbReference>
<evidence type="ECO:0000256" key="1">
    <source>
        <dbReference type="ARBA" id="ARBA00022598"/>
    </source>
</evidence>
<dbReference type="Pfam" id="PF03099">
    <property type="entry name" value="BPL_LplA_LipB"/>
    <property type="match status" value="1"/>
</dbReference>
<evidence type="ECO:0000313" key="3">
    <source>
        <dbReference type="EMBL" id="BAC89279.1"/>
    </source>
</evidence>
<dbReference type="Proteomes" id="UP000000557">
    <property type="component" value="Chromosome"/>
</dbReference>
<keyword evidence="4" id="KW-1185">Reference proteome</keyword>
<dbReference type="CDD" id="cd16442">
    <property type="entry name" value="BPL"/>
    <property type="match status" value="1"/>
</dbReference>
<dbReference type="GO" id="GO:0004077">
    <property type="term" value="F:biotin--[biotin carboxyl-carrier protein] ligase activity"/>
    <property type="evidence" value="ECO:0000318"/>
    <property type="project" value="GO_Central"/>
</dbReference>
<dbReference type="FunCoup" id="Q7NKY8">
    <property type="interactions" value="85"/>
</dbReference>
<dbReference type="OrthoDB" id="9807064at2"/>
<dbReference type="NCBIfam" id="TIGR00121">
    <property type="entry name" value="birA_ligase"/>
    <property type="match status" value="1"/>
</dbReference>
<gene>
    <name evidence="3" type="ordered locus">gll1338</name>
</gene>
<dbReference type="InterPro" id="IPR045864">
    <property type="entry name" value="aa-tRNA-synth_II/BPL/LPL"/>
</dbReference>
<dbReference type="Gene3D" id="3.30.930.10">
    <property type="entry name" value="Bira Bifunctional Protein, Domain 2"/>
    <property type="match status" value="1"/>
</dbReference>
<name>Q7NKY8_GLOVI</name>
<dbReference type="EMBL" id="BA000045">
    <property type="protein sequence ID" value="BAC89279.1"/>
    <property type="molecule type" value="Genomic_DNA"/>
</dbReference>
<reference evidence="3 4" key="2">
    <citation type="journal article" date="2003" name="DNA Res.">
        <title>Complete genome structure of Gloeobacter violaceus PCC 7421, a cyanobacterium that lacks thylakoids (supplement).</title>
        <authorList>
            <person name="Nakamura Y."/>
            <person name="Kaneko T."/>
            <person name="Sato S."/>
            <person name="Mimuro M."/>
            <person name="Miyashita H."/>
            <person name="Tsuchiya T."/>
            <person name="Sasamoto S."/>
            <person name="Watanabe A."/>
            <person name="Kawashima K."/>
            <person name="Kishida Y."/>
            <person name="Kiyokawa C."/>
            <person name="Kohara M."/>
            <person name="Matsumoto M."/>
            <person name="Matsuno A."/>
            <person name="Nakazaki N."/>
            <person name="Shimpo S."/>
            <person name="Takeuchi C."/>
            <person name="Yamada M."/>
            <person name="Tabata S."/>
        </authorList>
    </citation>
    <scope>NUCLEOTIDE SEQUENCE [LARGE SCALE GENOMIC DNA]</scope>
    <source>
        <strain evidence="4">ATCC 29082 / PCC 7421</strain>
    </source>
</reference>
<dbReference type="InParanoid" id="Q7NKY8"/>
<dbReference type="KEGG" id="gvi:gll1338"/>
<evidence type="ECO:0000313" key="4">
    <source>
        <dbReference type="Proteomes" id="UP000000557"/>
    </source>
</evidence>
<dbReference type="HOGENOM" id="CLU_051096_6_0_3"/>
<dbReference type="InterPro" id="IPR004143">
    <property type="entry name" value="BPL_LPL_catalytic"/>
</dbReference>
<dbReference type="PANTHER" id="PTHR12835:SF5">
    <property type="entry name" value="BIOTIN--PROTEIN LIGASE"/>
    <property type="match status" value="1"/>
</dbReference>
<evidence type="ECO:0000259" key="2">
    <source>
        <dbReference type="PROSITE" id="PS51733"/>
    </source>
</evidence>
<dbReference type="PANTHER" id="PTHR12835">
    <property type="entry name" value="BIOTIN PROTEIN LIGASE"/>
    <property type="match status" value="1"/>
</dbReference>
<dbReference type="PATRIC" id="fig|251221.4.peg.1364"/>
<dbReference type="RefSeq" id="WP_011141338.1">
    <property type="nucleotide sequence ID" value="NC_005125.1"/>
</dbReference>
<accession>Q7NKY8</accession>
<organism evidence="3 4">
    <name type="scientific">Gloeobacter violaceus (strain ATCC 29082 / PCC 7421)</name>
    <dbReference type="NCBI Taxonomy" id="251221"/>
    <lineage>
        <taxon>Bacteria</taxon>
        <taxon>Bacillati</taxon>
        <taxon>Cyanobacteriota</taxon>
        <taxon>Cyanophyceae</taxon>
        <taxon>Gloeobacterales</taxon>
        <taxon>Gloeobacteraceae</taxon>
        <taxon>Gloeobacter</taxon>
    </lineage>
</organism>
<feature type="domain" description="BPL/LPL catalytic" evidence="2">
    <location>
        <begin position="4"/>
        <end position="208"/>
    </location>
</feature>
<dbReference type="EnsemblBacteria" id="BAC89279">
    <property type="protein sequence ID" value="BAC89279"/>
    <property type="gene ID" value="BAC89279"/>
</dbReference>
<sequence>MILDKRKFQLHLKTETLGHGFHLYERIDSTNRLAMEFLREGAAEGTTILAEQQTGGRGSNGRQWESLPGGLYLSVILRPQLKLADIFQLTLVAAFGVAQSLGRLTGADVRLKWPNDLVIEQGRRLAKVGGILTETRIQGDRLAGAVVGIGINWDNPVPAEAARLKPLSRRDLDLAPVAAAVLLGLEQSYQLWHQRGIERIVSGYERYLVNLGQAVEVPGHDGQGRIIGIDERGALRVLFLDGGEALVMPSELRLGYAL</sequence>
<dbReference type="STRING" id="251221.gene:10758821"/>
<dbReference type="eggNOG" id="COG0340">
    <property type="taxonomic scope" value="Bacteria"/>
</dbReference>
<dbReference type="InterPro" id="IPR004408">
    <property type="entry name" value="Biotin_CoA_COase_ligase"/>
</dbReference>
<dbReference type="SUPFAM" id="SSF55681">
    <property type="entry name" value="Class II aaRS and biotin synthetases"/>
    <property type="match status" value="1"/>
</dbReference>
<dbReference type="PhylomeDB" id="Q7NKY8"/>
<protein>
    <submittedName>
        <fullName evidence="3">Biotin acetyl-CoA carboxylase ligase</fullName>
    </submittedName>
</protein>
<proteinExistence type="predicted"/>
<dbReference type="GO" id="GO:0005737">
    <property type="term" value="C:cytoplasm"/>
    <property type="evidence" value="ECO:0000318"/>
    <property type="project" value="GO_Central"/>
</dbReference>
<reference evidence="3 4" key="1">
    <citation type="journal article" date="2003" name="DNA Res.">
        <title>Complete genome structure of Gloeobacter violaceus PCC 7421, a cyanobacterium that lacks thylakoids.</title>
        <authorList>
            <person name="Nakamura Y."/>
            <person name="Kaneko T."/>
            <person name="Sato S."/>
            <person name="Mimuro M."/>
            <person name="Miyashita H."/>
            <person name="Tsuchiya T."/>
            <person name="Sasamoto S."/>
            <person name="Watanabe A."/>
            <person name="Kawashima K."/>
            <person name="Kishida Y."/>
            <person name="Kiyokawa C."/>
            <person name="Kohara M."/>
            <person name="Matsumoto M."/>
            <person name="Matsuno A."/>
            <person name="Nakazaki N."/>
            <person name="Shimpo S."/>
            <person name="Takeuchi C."/>
            <person name="Yamada M."/>
            <person name="Tabata S."/>
        </authorList>
    </citation>
    <scope>NUCLEOTIDE SEQUENCE [LARGE SCALE GENOMIC DNA]</scope>
    <source>
        <strain evidence="4">ATCC 29082 / PCC 7421</strain>
    </source>
</reference>
<keyword evidence="1 3" id="KW-0436">Ligase</keyword>
<dbReference type="AlphaFoldDB" id="Q7NKY8"/>